<protein>
    <submittedName>
        <fullName evidence="1">Uncharacterized protein</fullName>
    </submittedName>
</protein>
<reference evidence="1 2" key="1">
    <citation type="submission" date="2018-06" db="EMBL/GenBank/DDBJ databases">
        <authorList>
            <consortium name="Pathogen Informatics"/>
            <person name="Doyle S."/>
        </authorList>
    </citation>
    <scope>NUCLEOTIDE SEQUENCE [LARGE SCALE GENOMIC DNA]</scope>
    <source>
        <strain evidence="1 2">NCTC13067</strain>
    </source>
</reference>
<dbReference type="AlphaFoldDB" id="A0A379E672"/>
<evidence type="ECO:0000313" key="1">
    <source>
        <dbReference type="EMBL" id="SUB87824.1"/>
    </source>
</evidence>
<gene>
    <name evidence="1" type="ORF">NCTC13067_01505</name>
</gene>
<accession>A0A379E672</accession>
<organism evidence="1 2">
    <name type="scientific">Prevotella denticola</name>
    <dbReference type="NCBI Taxonomy" id="28129"/>
    <lineage>
        <taxon>Bacteria</taxon>
        <taxon>Pseudomonadati</taxon>
        <taxon>Bacteroidota</taxon>
        <taxon>Bacteroidia</taxon>
        <taxon>Bacteroidales</taxon>
        <taxon>Prevotellaceae</taxon>
        <taxon>Prevotella</taxon>
    </lineage>
</organism>
<name>A0A379E672_9BACT</name>
<evidence type="ECO:0000313" key="2">
    <source>
        <dbReference type="Proteomes" id="UP000255469"/>
    </source>
</evidence>
<dbReference type="Proteomes" id="UP000255469">
    <property type="component" value="Unassembled WGS sequence"/>
</dbReference>
<proteinExistence type="predicted"/>
<dbReference type="EMBL" id="UGTM01000001">
    <property type="protein sequence ID" value="SUB87824.1"/>
    <property type="molecule type" value="Genomic_DNA"/>
</dbReference>
<sequence>MEASVLFGYFTLSELSGPYLSHVFDDLEKIIPHRQFLKRNEDRKSFTDRRIATTRKEMPGSIADRRYLRSK</sequence>